<feature type="region of interest" description="Disordered" evidence="1">
    <location>
        <begin position="64"/>
        <end position="83"/>
    </location>
</feature>
<feature type="region of interest" description="Disordered" evidence="1">
    <location>
        <begin position="1"/>
        <end position="36"/>
    </location>
</feature>
<comment type="caution">
    <text evidence="2">The sequence shown here is derived from an EMBL/GenBank/DDBJ whole genome shotgun (WGS) entry which is preliminary data.</text>
</comment>
<name>A0AAV4P3W9_CAEEX</name>
<feature type="compositionally biased region" description="Basic and acidic residues" evidence="1">
    <location>
        <begin position="22"/>
        <end position="35"/>
    </location>
</feature>
<evidence type="ECO:0000256" key="1">
    <source>
        <dbReference type="SAM" id="MobiDB-lite"/>
    </source>
</evidence>
<protein>
    <submittedName>
        <fullName evidence="2">Uncharacterized protein</fullName>
    </submittedName>
</protein>
<dbReference type="EMBL" id="BPLR01021514">
    <property type="protein sequence ID" value="GIX90614.1"/>
    <property type="molecule type" value="Genomic_DNA"/>
</dbReference>
<gene>
    <name evidence="2" type="primary">AVEN_134678_1</name>
    <name evidence="2" type="ORF">CEXT_643331</name>
</gene>
<reference evidence="2 3" key="1">
    <citation type="submission" date="2021-06" db="EMBL/GenBank/DDBJ databases">
        <title>Caerostris extrusa draft genome.</title>
        <authorList>
            <person name="Kono N."/>
            <person name="Arakawa K."/>
        </authorList>
    </citation>
    <scope>NUCLEOTIDE SEQUENCE [LARGE SCALE GENOMIC DNA]</scope>
</reference>
<dbReference type="Proteomes" id="UP001054945">
    <property type="component" value="Unassembled WGS sequence"/>
</dbReference>
<dbReference type="AlphaFoldDB" id="A0AAV4P3W9"/>
<proteinExistence type="predicted"/>
<feature type="compositionally biased region" description="Polar residues" evidence="1">
    <location>
        <begin position="65"/>
        <end position="78"/>
    </location>
</feature>
<keyword evidence="3" id="KW-1185">Reference proteome</keyword>
<organism evidence="2 3">
    <name type="scientific">Caerostris extrusa</name>
    <name type="common">Bark spider</name>
    <name type="synonym">Caerostris bankana</name>
    <dbReference type="NCBI Taxonomy" id="172846"/>
    <lineage>
        <taxon>Eukaryota</taxon>
        <taxon>Metazoa</taxon>
        <taxon>Ecdysozoa</taxon>
        <taxon>Arthropoda</taxon>
        <taxon>Chelicerata</taxon>
        <taxon>Arachnida</taxon>
        <taxon>Araneae</taxon>
        <taxon>Araneomorphae</taxon>
        <taxon>Entelegynae</taxon>
        <taxon>Araneoidea</taxon>
        <taxon>Araneidae</taxon>
        <taxon>Caerostris</taxon>
    </lineage>
</organism>
<evidence type="ECO:0000313" key="3">
    <source>
        <dbReference type="Proteomes" id="UP001054945"/>
    </source>
</evidence>
<evidence type="ECO:0000313" key="2">
    <source>
        <dbReference type="EMBL" id="GIX90614.1"/>
    </source>
</evidence>
<sequence length="101" mass="11406">MDGLLDVPSIPHPKLSAAQKQHIKERSLSPTDRHSHVPIRPFLTKGSVAERVLLFECCPDRALERTSSGNKSKQNLISTWRPGGSDVQNKTHVSYLKYLFR</sequence>
<accession>A0AAV4P3W9</accession>